<organism evidence="4 5">
    <name type="scientific">Seminavis robusta</name>
    <dbReference type="NCBI Taxonomy" id="568900"/>
    <lineage>
        <taxon>Eukaryota</taxon>
        <taxon>Sar</taxon>
        <taxon>Stramenopiles</taxon>
        <taxon>Ochrophyta</taxon>
        <taxon>Bacillariophyta</taxon>
        <taxon>Bacillariophyceae</taxon>
        <taxon>Bacillariophycidae</taxon>
        <taxon>Naviculales</taxon>
        <taxon>Naviculaceae</taxon>
        <taxon>Seminavis</taxon>
    </lineage>
</organism>
<feature type="repeat" description="PPR" evidence="2">
    <location>
        <begin position="673"/>
        <end position="703"/>
    </location>
</feature>
<dbReference type="InterPro" id="IPR051222">
    <property type="entry name" value="PPR/CCM1_RNA-binding"/>
</dbReference>
<dbReference type="PANTHER" id="PTHR47942:SF63">
    <property type="entry name" value="PENTATRICOPEPTIDE REPEAT-CONTAINING PROTEIN"/>
    <property type="match status" value="1"/>
</dbReference>
<feature type="region of interest" description="Disordered" evidence="3">
    <location>
        <begin position="46"/>
        <end position="83"/>
    </location>
</feature>
<reference evidence="4" key="1">
    <citation type="submission" date="2020-06" db="EMBL/GenBank/DDBJ databases">
        <authorList>
            <consortium name="Plant Systems Biology data submission"/>
        </authorList>
    </citation>
    <scope>NUCLEOTIDE SEQUENCE</scope>
    <source>
        <strain evidence="4">D6</strain>
    </source>
</reference>
<feature type="compositionally biased region" description="Polar residues" evidence="3">
    <location>
        <begin position="59"/>
        <end position="83"/>
    </location>
</feature>
<feature type="repeat" description="PPR" evidence="2">
    <location>
        <begin position="632"/>
        <end position="662"/>
    </location>
</feature>
<accession>A0A9N8DEB1</accession>
<dbReference type="OrthoDB" id="185373at2759"/>
<dbReference type="NCBIfam" id="TIGR00756">
    <property type="entry name" value="PPR"/>
    <property type="match status" value="3"/>
</dbReference>
<dbReference type="AlphaFoldDB" id="A0A9N8DEB1"/>
<evidence type="ECO:0000313" key="4">
    <source>
        <dbReference type="EMBL" id="CAB9499126.1"/>
    </source>
</evidence>
<evidence type="ECO:0000256" key="2">
    <source>
        <dbReference type="PROSITE-ProRule" id="PRU00708"/>
    </source>
</evidence>
<feature type="region of interest" description="Disordered" evidence="3">
    <location>
        <begin position="365"/>
        <end position="385"/>
    </location>
</feature>
<feature type="repeat" description="PPR" evidence="2">
    <location>
        <begin position="547"/>
        <end position="577"/>
    </location>
</feature>
<sequence length="1156" mass="129712">MLRSTTRLQRASADILPATKNASFRRRLSSPLPPLRHPRRAFSVVSAPYQQHQREESTHASSSSVQSPRDAASSDNSGVAATTSALDNSNETGVSFHAKEQNVSSQGTDKEDTNLNRVDQEQVRQQKFDNEIRQQSAVILEEIPYGEFTPEVWKKAFWVLDKWIRTSRMAQTPESVDQSFLLLDRLVMEQEVQNFHPLSCQHLKTKLLREMVFNWNRCIRNFHSFSLEDQALLRFEYTPMELLARMESYGERSPMMQLDTKTLNQLMDGASWCCEPSSSGTPHMISPRVATSFVESLFDRMDAPNKWSKPQQRRRHQDQDQDQDHHHHLAATTAASAGGANNKSPNKDVSNVAFHSANYHPGMAFFQDNTDTAPSNNSHSHAHQYHPKYVAIRRNNSLPRTTPNKITYTNVILLFARNGLAGRAEAQLNRLYKTYMEHKSPLLKPDIRVFTAVLQALRNCEEGLPAAERAESILGRMHELAACGLIPEVAPDEIAYCVVLAAYAKRADRTKDAHNKRSSSNKIRDAEKCLAKARELFTRMQQLGFASTSAYNIMINALGKSGRPDEAQALLKQMHEEYAGGNQKVQPGSIAYNTVIAAWARSGDSTCGDRAMKLLEDLEQQYQAGTVKDPPDAFTYNSVLACLAQAGKAEQADALLRHMKQTQRANGVDISPDTMTYNTVMDAYGTVKNPQRAEEILEDMYKEFTEMQSRKHAYIRVRPDVQSFTTVLTAWHNSGHPQAAERAEAILKTMHNVNDAGVLPVAPTNPAYNVVLATWSRTQQKQAPFRALDILDTMEELFSKGSATVRPDALAYNNVIRSFANNNLAYQAEQILERQHVQSTPAAQGGGGNPLAKPDKQIYQRVLGSYSRLNNHDAAERAEALYNRWQSRFESGSAVSPPDDVSAKIVCTAWANATRHDQRAKGRLQRFLNQVRGTQLPATTGRSCLNGEDGASAHDAVLEAFVSLKDARSAHDFFLNMCNDFQEGEESSKPDQANLNRVLTLWRISKNQEAPKMILELVDKINELSAANQIDWTPSIQSYRIYFNCLEDMRSMDAAMKAQLLFLNLERASDDADNSSAVRLEARDYIQLVRIWTKVADNVEDSMVLADAAFERLTHRFTPSAATYDLLIKGWQRSSHPTAAARLADLQAEKAIIHKD</sequence>
<protein>
    <submittedName>
        <fullName evidence="4">Pentatricopeptide repeat-containing protein</fullName>
    </submittedName>
</protein>
<dbReference type="Gene3D" id="1.25.40.10">
    <property type="entry name" value="Tetratricopeptide repeat domain"/>
    <property type="match status" value="3"/>
</dbReference>
<dbReference type="Proteomes" id="UP001153069">
    <property type="component" value="Unassembled WGS sequence"/>
</dbReference>
<feature type="compositionally biased region" description="Polar residues" evidence="3">
    <location>
        <begin position="367"/>
        <end position="379"/>
    </location>
</feature>
<evidence type="ECO:0000256" key="3">
    <source>
        <dbReference type="SAM" id="MobiDB-lite"/>
    </source>
</evidence>
<dbReference type="Pfam" id="PF13812">
    <property type="entry name" value="PPR_3"/>
    <property type="match status" value="1"/>
</dbReference>
<gene>
    <name evidence="4" type="ORF">SEMRO_54_G031850.1</name>
</gene>
<evidence type="ECO:0000256" key="1">
    <source>
        <dbReference type="ARBA" id="ARBA00022737"/>
    </source>
</evidence>
<dbReference type="EMBL" id="CAICTM010000053">
    <property type="protein sequence ID" value="CAB9499126.1"/>
    <property type="molecule type" value="Genomic_DNA"/>
</dbReference>
<evidence type="ECO:0000313" key="5">
    <source>
        <dbReference type="Proteomes" id="UP001153069"/>
    </source>
</evidence>
<dbReference type="PANTHER" id="PTHR47942">
    <property type="entry name" value="TETRATRICOPEPTIDE REPEAT (TPR)-LIKE SUPERFAMILY PROTEIN-RELATED"/>
    <property type="match status" value="1"/>
</dbReference>
<dbReference type="Pfam" id="PF01535">
    <property type="entry name" value="PPR"/>
    <property type="match status" value="2"/>
</dbReference>
<dbReference type="PROSITE" id="PS51375">
    <property type="entry name" value="PPR"/>
    <property type="match status" value="3"/>
</dbReference>
<dbReference type="InterPro" id="IPR002885">
    <property type="entry name" value="PPR_rpt"/>
</dbReference>
<name>A0A9N8DEB1_9STRA</name>
<comment type="caution">
    <text evidence="4">The sequence shown here is derived from an EMBL/GenBank/DDBJ whole genome shotgun (WGS) entry which is preliminary data.</text>
</comment>
<dbReference type="InterPro" id="IPR011990">
    <property type="entry name" value="TPR-like_helical_dom_sf"/>
</dbReference>
<proteinExistence type="predicted"/>
<feature type="region of interest" description="Disordered" evidence="3">
    <location>
        <begin position="97"/>
        <end position="116"/>
    </location>
</feature>
<feature type="region of interest" description="Disordered" evidence="3">
    <location>
        <begin position="304"/>
        <end position="328"/>
    </location>
</feature>
<keyword evidence="5" id="KW-1185">Reference proteome</keyword>
<keyword evidence="1" id="KW-0677">Repeat</keyword>